<gene>
    <name evidence="1" type="ORF">H5P30_14540</name>
</gene>
<evidence type="ECO:0000313" key="1">
    <source>
        <dbReference type="EMBL" id="MBC2602997.1"/>
    </source>
</evidence>
<sequence length="150" mass="17103">MIFTGEKLKLSLLVLSVFVSNFVVLENLSAHESNEDSDYYVVSGTVISYETVEYMGNKYSMLLLGIDRCYKGNFDEGKNIIVYPPAGGSKLDANMIDSDFSKIDSAGLFRIENDSRLNRKYYKVTEFYEKSLFEWPLSIRIVDKVFGTPE</sequence>
<dbReference type="AlphaFoldDB" id="A0A7X1AZW0"/>
<dbReference type="Proteomes" id="UP000525652">
    <property type="component" value="Unassembled WGS sequence"/>
</dbReference>
<evidence type="ECO:0000313" key="2">
    <source>
        <dbReference type="Proteomes" id="UP000525652"/>
    </source>
</evidence>
<dbReference type="RefSeq" id="WP_185693644.1">
    <property type="nucleotide sequence ID" value="NZ_JACHVA010000114.1"/>
</dbReference>
<comment type="caution">
    <text evidence="1">The sequence shown here is derived from an EMBL/GenBank/DDBJ whole genome shotgun (WGS) entry which is preliminary data.</text>
</comment>
<proteinExistence type="predicted"/>
<organism evidence="1 2">
    <name type="scientific">Puniceicoccus vermicola</name>
    <dbReference type="NCBI Taxonomy" id="388746"/>
    <lineage>
        <taxon>Bacteria</taxon>
        <taxon>Pseudomonadati</taxon>
        <taxon>Verrucomicrobiota</taxon>
        <taxon>Opitutia</taxon>
        <taxon>Puniceicoccales</taxon>
        <taxon>Puniceicoccaceae</taxon>
        <taxon>Puniceicoccus</taxon>
    </lineage>
</organism>
<dbReference type="EMBL" id="JACHVA010000114">
    <property type="protein sequence ID" value="MBC2602997.1"/>
    <property type="molecule type" value="Genomic_DNA"/>
</dbReference>
<keyword evidence="2" id="KW-1185">Reference proteome</keyword>
<name>A0A7X1AZW0_9BACT</name>
<reference evidence="1 2" key="1">
    <citation type="submission" date="2020-07" db="EMBL/GenBank/DDBJ databases">
        <authorList>
            <person name="Feng X."/>
        </authorList>
    </citation>
    <scope>NUCLEOTIDE SEQUENCE [LARGE SCALE GENOMIC DNA]</scope>
    <source>
        <strain evidence="1 2">JCM14086</strain>
    </source>
</reference>
<accession>A0A7X1AZW0</accession>
<protein>
    <submittedName>
        <fullName evidence="1">Uncharacterized protein</fullName>
    </submittedName>
</protein>